<dbReference type="GO" id="GO:0003756">
    <property type="term" value="F:protein disulfide isomerase activity"/>
    <property type="evidence" value="ECO:0007669"/>
    <property type="project" value="UniProtKB-EC"/>
</dbReference>
<dbReference type="Pfam" id="PF00085">
    <property type="entry name" value="Thioredoxin"/>
    <property type="match status" value="3"/>
</dbReference>
<evidence type="ECO:0000256" key="15">
    <source>
        <dbReference type="ARBA" id="ARBA00080189"/>
    </source>
</evidence>
<evidence type="ECO:0000313" key="20">
    <source>
        <dbReference type="Proteomes" id="UP000593565"/>
    </source>
</evidence>
<evidence type="ECO:0000256" key="14">
    <source>
        <dbReference type="ARBA" id="ARBA00079986"/>
    </source>
</evidence>
<dbReference type="PROSITE" id="PS00194">
    <property type="entry name" value="THIOREDOXIN_1"/>
    <property type="match status" value="3"/>
</dbReference>
<comment type="catalytic activity">
    <reaction evidence="1">
        <text>Catalyzes the rearrangement of -S-S- bonds in proteins.</text>
        <dbReference type="EC" id="5.3.4.1"/>
    </reaction>
</comment>
<evidence type="ECO:0000256" key="12">
    <source>
        <dbReference type="ARBA" id="ARBA00056060"/>
    </source>
</evidence>
<proteinExistence type="inferred from homology"/>
<evidence type="ECO:0000256" key="8">
    <source>
        <dbReference type="ARBA" id="ARBA00023002"/>
    </source>
</evidence>
<dbReference type="InterPro" id="IPR005788">
    <property type="entry name" value="PDI_thioredoxin-like_dom"/>
</dbReference>
<dbReference type="FunFam" id="3.40.30.10:FF:000147">
    <property type="entry name" value="Thioredoxin domain-containing protein 5"/>
    <property type="match status" value="1"/>
</dbReference>
<protein>
    <recommendedName>
        <fullName evidence="13">Thioredoxin domain-containing protein 5</fullName>
        <ecNumber evidence="4">5.3.4.1</ecNumber>
    </recommendedName>
    <alternativeName>
        <fullName evidence="15">Endoplasmic reticulum resident protein 46</fullName>
    </alternativeName>
    <alternativeName>
        <fullName evidence="14">Thioredoxin-like protein p46</fullName>
    </alternativeName>
</protein>
<keyword evidence="5 17" id="KW-0732">Signal</keyword>
<dbReference type="InterPro" id="IPR036249">
    <property type="entry name" value="Thioredoxin-like_sf"/>
</dbReference>
<evidence type="ECO:0000256" key="6">
    <source>
        <dbReference type="ARBA" id="ARBA00022737"/>
    </source>
</evidence>
<evidence type="ECO:0000256" key="1">
    <source>
        <dbReference type="ARBA" id="ARBA00001182"/>
    </source>
</evidence>
<evidence type="ECO:0000256" key="9">
    <source>
        <dbReference type="ARBA" id="ARBA00023157"/>
    </source>
</evidence>
<dbReference type="EMBL" id="JAAGNN010000020">
    <property type="protein sequence ID" value="KAF4075906.1"/>
    <property type="molecule type" value="Genomic_DNA"/>
</dbReference>
<evidence type="ECO:0000313" key="19">
    <source>
        <dbReference type="EMBL" id="KAF4075906.1"/>
    </source>
</evidence>
<dbReference type="Proteomes" id="UP000593565">
    <property type="component" value="Unassembled WGS sequence"/>
</dbReference>
<keyword evidence="10" id="KW-0413">Isomerase</keyword>
<dbReference type="NCBIfam" id="TIGR01126">
    <property type="entry name" value="pdi_dom"/>
    <property type="match status" value="1"/>
</dbReference>
<comment type="subcellular location">
    <subcellularLocation>
        <location evidence="2">Endoplasmic reticulum lumen</location>
    </subcellularLocation>
</comment>
<comment type="caution">
    <text evidence="19">The sequence shown here is derived from an EMBL/GenBank/DDBJ whole genome shotgun (WGS) entry which is preliminary data.</text>
</comment>
<evidence type="ECO:0000256" key="7">
    <source>
        <dbReference type="ARBA" id="ARBA00022824"/>
    </source>
</evidence>
<dbReference type="AlphaFoldDB" id="A0A7J5ZZJ8"/>
<evidence type="ECO:0000256" key="11">
    <source>
        <dbReference type="ARBA" id="ARBA00023284"/>
    </source>
</evidence>
<evidence type="ECO:0000256" key="2">
    <source>
        <dbReference type="ARBA" id="ARBA00004319"/>
    </source>
</evidence>
<feature type="signal peptide" evidence="17">
    <location>
        <begin position="1"/>
        <end position="30"/>
    </location>
</feature>
<dbReference type="Gene3D" id="3.40.30.10">
    <property type="entry name" value="Glutaredoxin"/>
    <property type="match status" value="3"/>
</dbReference>
<comment type="similarity">
    <text evidence="3 16">Belongs to the protein disulfide isomerase family.</text>
</comment>
<evidence type="ECO:0000256" key="17">
    <source>
        <dbReference type="SAM" id="SignalP"/>
    </source>
</evidence>
<dbReference type="EC" id="5.3.4.1" evidence="4"/>
<gene>
    <name evidence="19" type="ORF">AMELA_G00224300</name>
</gene>
<dbReference type="GO" id="GO:0006457">
    <property type="term" value="P:protein folding"/>
    <property type="evidence" value="ECO:0007669"/>
    <property type="project" value="TreeGrafter"/>
</dbReference>
<dbReference type="FunFam" id="3.40.30.10:FF:000164">
    <property type="entry name" value="Thioredoxin domain containing 5"/>
    <property type="match status" value="1"/>
</dbReference>
<keyword evidence="8" id="KW-0560">Oxidoreductase</keyword>
<sequence>MFIWATSALKMHRVLTSVLCSAFLFTVILCDNETDQDEHIKHTYTVEMFNNAIPTAPHFVMFFAPWCGHCQRLQGTWNELADKYNSMETPPVYVVKVDCTKDTKFCSSNHGIRGYPTLKLFKPEQDAVKYQGPRDLHSLETWMLKTLQEETVAPQSEPEAPKVPEPLQGMYELTASNFKEHVSKGAHFVKFFAPWCGHCKAMAPTWEQLAISFEHSDLVKISKLDCTQHYEICSENQVRGYPTLLFFTDGEKVDQYRGKRDLESFKEFVDNQLAAASLKVKAAVEDARGNEIPQNTDSVKDESTVKILTESNFAESTAKGISFIKFYAPWCGHCKNLAPVWEDLSKKDFPGLTGVKIAKVDCTVERTLCNRFSVNGYPTLLIFRGGQLVEEYSSGRDLESLHSFVMKQARDEL</sequence>
<keyword evidence="7" id="KW-0256">Endoplasmic reticulum</keyword>
<dbReference type="FunFam" id="3.40.30.10:FF:000146">
    <property type="entry name" value="Thioredoxin domain containing 5"/>
    <property type="match status" value="1"/>
</dbReference>
<evidence type="ECO:0000259" key="18">
    <source>
        <dbReference type="PROSITE" id="PS51352"/>
    </source>
</evidence>
<evidence type="ECO:0000256" key="5">
    <source>
        <dbReference type="ARBA" id="ARBA00022729"/>
    </source>
</evidence>
<dbReference type="InterPro" id="IPR051063">
    <property type="entry name" value="PDI"/>
</dbReference>
<evidence type="ECO:0000256" key="16">
    <source>
        <dbReference type="RuleBase" id="RU004208"/>
    </source>
</evidence>
<dbReference type="PANTHER" id="PTHR45672">
    <property type="entry name" value="PROTEIN DISULFIDE-ISOMERASE C17H9.14C-RELATED"/>
    <property type="match status" value="1"/>
</dbReference>
<dbReference type="PRINTS" id="PR00421">
    <property type="entry name" value="THIOREDOXIN"/>
</dbReference>
<reference evidence="19 20" key="1">
    <citation type="submission" date="2020-02" db="EMBL/GenBank/DDBJ databases">
        <title>A chromosome-scale genome assembly of the black bullhead catfish (Ameiurus melas).</title>
        <authorList>
            <person name="Wen M."/>
            <person name="Zham M."/>
            <person name="Cabau C."/>
            <person name="Klopp C."/>
            <person name="Donnadieu C."/>
            <person name="Roques C."/>
            <person name="Bouchez O."/>
            <person name="Lampietro C."/>
            <person name="Jouanno E."/>
            <person name="Herpin A."/>
            <person name="Louis A."/>
            <person name="Berthelot C."/>
            <person name="Parey E."/>
            <person name="Roest-Crollius H."/>
            <person name="Braasch I."/>
            <person name="Postlethwait J."/>
            <person name="Robinson-Rechavi M."/>
            <person name="Echchiki A."/>
            <person name="Begum T."/>
            <person name="Montfort J."/>
            <person name="Schartl M."/>
            <person name="Bobe J."/>
            <person name="Guiguen Y."/>
        </authorList>
    </citation>
    <scope>NUCLEOTIDE SEQUENCE [LARGE SCALE GENOMIC DNA]</scope>
    <source>
        <strain evidence="19">M_S1</strain>
        <tissue evidence="19">Blood</tissue>
    </source>
</reference>
<feature type="domain" description="Thioredoxin" evidence="18">
    <location>
        <begin position="16"/>
        <end position="145"/>
    </location>
</feature>
<feature type="domain" description="Thioredoxin" evidence="18">
    <location>
        <begin position="147"/>
        <end position="274"/>
    </location>
</feature>
<keyword evidence="9" id="KW-1015">Disulfide bond</keyword>
<organism evidence="19 20">
    <name type="scientific">Ameiurus melas</name>
    <name type="common">Black bullhead</name>
    <name type="synonym">Silurus melas</name>
    <dbReference type="NCBI Taxonomy" id="219545"/>
    <lineage>
        <taxon>Eukaryota</taxon>
        <taxon>Metazoa</taxon>
        <taxon>Chordata</taxon>
        <taxon>Craniata</taxon>
        <taxon>Vertebrata</taxon>
        <taxon>Euteleostomi</taxon>
        <taxon>Actinopterygii</taxon>
        <taxon>Neopterygii</taxon>
        <taxon>Teleostei</taxon>
        <taxon>Ostariophysi</taxon>
        <taxon>Siluriformes</taxon>
        <taxon>Ictaluridae</taxon>
        <taxon>Ameiurus</taxon>
    </lineage>
</organism>
<name>A0A7J5ZZJ8_AMEME</name>
<evidence type="ECO:0000256" key="3">
    <source>
        <dbReference type="ARBA" id="ARBA00006347"/>
    </source>
</evidence>
<keyword evidence="6" id="KW-0677">Repeat</keyword>
<feature type="chain" id="PRO_5029454519" description="Thioredoxin domain-containing protein 5" evidence="17">
    <location>
        <begin position="31"/>
        <end position="413"/>
    </location>
</feature>
<evidence type="ECO:0000256" key="10">
    <source>
        <dbReference type="ARBA" id="ARBA00023235"/>
    </source>
</evidence>
<dbReference type="InterPro" id="IPR017937">
    <property type="entry name" value="Thioredoxin_CS"/>
</dbReference>
<dbReference type="CDD" id="cd03005">
    <property type="entry name" value="PDI_a_ERp46"/>
    <property type="match status" value="2"/>
</dbReference>
<dbReference type="InterPro" id="IPR013766">
    <property type="entry name" value="Thioredoxin_domain"/>
</dbReference>
<dbReference type="GO" id="GO:0016491">
    <property type="term" value="F:oxidoreductase activity"/>
    <property type="evidence" value="ECO:0007669"/>
    <property type="project" value="UniProtKB-KW"/>
</dbReference>
<dbReference type="OrthoDB" id="71336at2759"/>
<keyword evidence="11" id="KW-0676">Redox-active center</keyword>
<comment type="function">
    <text evidence="12">Protein disulfide isomerase of the endoplasmic reticulum lumen involved in the formation of disulfide bonds in proteins. Can reduce insulin disulfide bonds.</text>
</comment>
<dbReference type="SUPFAM" id="SSF52833">
    <property type="entry name" value="Thioredoxin-like"/>
    <property type="match status" value="3"/>
</dbReference>
<evidence type="ECO:0000256" key="4">
    <source>
        <dbReference type="ARBA" id="ARBA00012723"/>
    </source>
</evidence>
<dbReference type="PANTHER" id="PTHR45672:SF3">
    <property type="entry name" value="THIOREDOXIN DOMAIN-CONTAINING PROTEIN 5"/>
    <property type="match status" value="1"/>
</dbReference>
<dbReference type="GO" id="GO:0005788">
    <property type="term" value="C:endoplasmic reticulum lumen"/>
    <property type="evidence" value="ECO:0007669"/>
    <property type="project" value="UniProtKB-SubCell"/>
</dbReference>
<evidence type="ECO:0000256" key="13">
    <source>
        <dbReference type="ARBA" id="ARBA00068137"/>
    </source>
</evidence>
<feature type="domain" description="Thioredoxin" evidence="18">
    <location>
        <begin position="286"/>
        <end position="411"/>
    </location>
</feature>
<accession>A0A7J5ZZJ8</accession>
<keyword evidence="20" id="KW-1185">Reference proteome</keyword>
<dbReference type="PROSITE" id="PS51352">
    <property type="entry name" value="THIOREDOXIN_2"/>
    <property type="match status" value="3"/>
</dbReference>